<proteinExistence type="predicted"/>
<dbReference type="AlphaFoldDB" id="A0A7Y2RD19"/>
<dbReference type="RefSeq" id="WP_171539717.1">
    <property type="nucleotide sequence ID" value="NZ_JABERL010000005.1"/>
</dbReference>
<sequence>MKKKFLALLLTSGCIFSGNSFAQVTGTAPLDALLTCSGWSERATKDGAYFLENFNYEGLEGENKKYKFDLQAFNKAYKEKPNPQAEEWDNYTTYTPRDKANSIFEEVTFYGYNGMGFQYRGKLKPSVNLAQLKSTIENRDKFKFKEYSQGHLDQYAVTMSLADKKNQAEQNKEAEKLYNTVQNYYPWVGVVITEHFKAKSISAFGKEITNNQDFVTYIGIEQTTGKKAANYLVCGVGQSQL</sequence>
<evidence type="ECO:0000313" key="3">
    <source>
        <dbReference type="Proteomes" id="UP000569202"/>
    </source>
</evidence>
<name>A0A7Y2RD19_9GAMM</name>
<dbReference type="Proteomes" id="UP000569202">
    <property type="component" value="Unassembled WGS sequence"/>
</dbReference>
<evidence type="ECO:0000313" key="2">
    <source>
        <dbReference type="EMBL" id="NNH76515.1"/>
    </source>
</evidence>
<organism evidence="2 3">
    <name type="scientific">Acinetobacter terrae</name>
    <dbReference type="NCBI Taxonomy" id="2731247"/>
    <lineage>
        <taxon>Bacteria</taxon>
        <taxon>Pseudomonadati</taxon>
        <taxon>Pseudomonadota</taxon>
        <taxon>Gammaproteobacteria</taxon>
        <taxon>Moraxellales</taxon>
        <taxon>Moraxellaceae</taxon>
        <taxon>Acinetobacter</taxon>
        <taxon>Acinetobacter Taxon 24</taxon>
    </lineage>
</organism>
<feature type="chain" id="PRO_5031079965" evidence="1">
    <location>
        <begin position="23"/>
        <end position="241"/>
    </location>
</feature>
<feature type="signal peptide" evidence="1">
    <location>
        <begin position="1"/>
        <end position="22"/>
    </location>
</feature>
<comment type="caution">
    <text evidence="2">The sequence shown here is derived from an EMBL/GenBank/DDBJ whole genome shotgun (WGS) entry which is preliminary data.</text>
</comment>
<gene>
    <name evidence="2" type="ORF">HLH17_02210</name>
</gene>
<dbReference type="EMBL" id="JABERL010000005">
    <property type="protein sequence ID" value="NNH76515.1"/>
    <property type="molecule type" value="Genomic_DNA"/>
</dbReference>
<keyword evidence="1" id="KW-0732">Signal</keyword>
<evidence type="ECO:0000256" key="1">
    <source>
        <dbReference type="SAM" id="SignalP"/>
    </source>
</evidence>
<accession>A0A7Y2RD19</accession>
<reference evidence="2 3" key="1">
    <citation type="submission" date="2020-04" db="EMBL/GenBank/DDBJ databases">
        <title>Acinetobacter Taxon 24.</title>
        <authorList>
            <person name="Nemec A."/>
            <person name="Radolfova-Krizova L."/>
            <person name="Higgins P.G."/>
            <person name="Spanelova P."/>
        </authorList>
    </citation>
    <scope>NUCLEOTIDE SEQUENCE [LARGE SCALE GENOMIC DNA]</scope>
    <source>
        <strain evidence="2 3">ANC 5380</strain>
    </source>
</reference>
<protein>
    <submittedName>
        <fullName evidence="2">Uncharacterized protein</fullName>
    </submittedName>
</protein>